<dbReference type="InParanoid" id="A0A0D2JT47"/>
<reference evidence="2 3" key="1">
    <citation type="submission" date="2013-11" db="EMBL/GenBank/DDBJ databases">
        <title>Metagenomic analysis of a methanogenic consortium involved in long chain n-alkane degradation.</title>
        <authorList>
            <person name="Davidova I.A."/>
            <person name="Callaghan A.V."/>
            <person name="Wawrik B."/>
            <person name="Pruitt S."/>
            <person name="Marks C."/>
            <person name="Duncan K.E."/>
            <person name="Suflita J.M."/>
        </authorList>
    </citation>
    <scope>NUCLEOTIDE SEQUENCE [LARGE SCALE GENOMIC DNA]</scope>
    <source>
        <strain evidence="2 3">SPR</strain>
    </source>
</reference>
<dbReference type="PANTHER" id="PTHR47483:SF1">
    <property type="entry name" value="BETA-ARABINOFURANOSYLTRANSFERASE RAY1"/>
    <property type="match status" value="1"/>
</dbReference>
<organism evidence="2 3">
    <name type="scientific">Dethiosulfatarculus sandiegensis</name>
    <dbReference type="NCBI Taxonomy" id="1429043"/>
    <lineage>
        <taxon>Bacteria</taxon>
        <taxon>Pseudomonadati</taxon>
        <taxon>Thermodesulfobacteriota</taxon>
        <taxon>Desulfarculia</taxon>
        <taxon>Desulfarculales</taxon>
        <taxon>Desulfarculaceae</taxon>
        <taxon>Dethiosulfatarculus</taxon>
    </lineage>
</organism>
<accession>A0A0D2JT47</accession>
<comment type="caution">
    <text evidence="2">The sequence shown here is derived from an EMBL/GenBank/DDBJ whole genome shotgun (WGS) entry which is preliminary data.</text>
</comment>
<dbReference type="SUPFAM" id="SSF53448">
    <property type="entry name" value="Nucleotide-diphospho-sugar transferases"/>
    <property type="match status" value="2"/>
</dbReference>
<evidence type="ECO:0000256" key="1">
    <source>
        <dbReference type="SAM" id="MobiDB-lite"/>
    </source>
</evidence>
<dbReference type="Proteomes" id="UP000032233">
    <property type="component" value="Unassembled WGS sequence"/>
</dbReference>
<dbReference type="InterPro" id="IPR029044">
    <property type="entry name" value="Nucleotide-diphossugar_trans"/>
</dbReference>
<dbReference type="Gene3D" id="3.90.550.10">
    <property type="entry name" value="Spore Coat Polysaccharide Biosynthesis Protein SpsA, Chain A"/>
    <property type="match status" value="1"/>
</dbReference>
<dbReference type="InterPro" id="IPR044575">
    <property type="entry name" value="RAY1-like"/>
</dbReference>
<feature type="region of interest" description="Disordered" evidence="1">
    <location>
        <begin position="644"/>
        <end position="673"/>
    </location>
</feature>
<dbReference type="EMBL" id="AZAC01000027">
    <property type="protein sequence ID" value="KIX12655.1"/>
    <property type="molecule type" value="Genomic_DNA"/>
</dbReference>
<proteinExistence type="predicted"/>
<evidence type="ECO:0000313" key="2">
    <source>
        <dbReference type="EMBL" id="KIX12655.1"/>
    </source>
</evidence>
<name>A0A0D2JT47_9BACT</name>
<keyword evidence="3" id="KW-1185">Reference proteome</keyword>
<sequence>MSVVVTSRNDDHGSRLKERTQIFIHALLAQAKRHKLPTELIMVEWNPPADRPGLADIFDWSALSQYSSVRIITVGNEVHRRYTNHDKLPLYQMIAKNVGIRRAKGEFVLATNIDVIFPDEVFEYFASASLSPGHMYRCDRWDIDSSIPMSADLNKLLAYCSKNVIRHCERYQTKMLKSGESIYIVSPQELAQNPYYKKNLRLHTNACGDFTLLHKNDWFKLRAYPEYDMFSMHLDSLFCYNSHYNGIVEHAFQPPLVIFHIDHESGWKPEKDRSNGLYQKLSQKQIPFISNQQAEAAIRQITETKKAPLVNPPDWGLAQLDLPEKEIVVSADMAEEKPRASRQAVKSSDAPYLSLVVASRNDDHGGGLNDRTQIFLNWLAYQCNQFKLNTELVFVEWNPPEETQSLAEVLDWPQDSEYFQSRLIQVPPRLHNRLESHDKIRFYQMIAKNVGIRRAKGEFILATNLDLIFSDELMAFLAKRKLNKAFFYRMDRHDLIDRELPDFQNSKQLMEYCQSRVHRMHQQENRPLHTNACGDFTLLAKEHWHTLMGYPELPLWSIYLDGIFVFMSHTAGLKQVVLQDPMRIYHIEHSMGWALDKEPAKHLPSLDFEKDYVPWCRAMVERNQAITPNKKDWGFGGENLPEYTPGHLSASPKAHASKHNQKTTQAEKPLSPAQLTTQNIQEQEDKTASPDTISDFTIFTIPKAFTGHTAVIQNNAINSWLHLNPRPKIILFGNEKGVAEIAHKYGLIHEPDVKCNEYGTPLINEIFGRAEELVKGKHLAFVNTDVIIMDDFITAANRAAALFSKYLLIGRRWDFSLNKVLDFSQADWQKTLRNQLKKSGELHETTGIDYFIFSKGLWPMIPPFAVGRTAWDNWLVAEPLDLGLPVVDCSEVITAIHQSHDYLHVKGGRNEVWNGREAARNREMAGMKVIYGTTSEASHVMLDNKICLSDDVNGRPPRAGQKVIKLLSTATDMINRNEALEGLRSLDQAKEIIDQNIRFKINDFYYVRAVALFNLGRYSEAEQEAKTEISQQPNHHGSLDIIRRIEQIKSNGQS</sequence>
<dbReference type="GO" id="GO:0016757">
    <property type="term" value="F:glycosyltransferase activity"/>
    <property type="evidence" value="ECO:0007669"/>
    <property type="project" value="InterPro"/>
</dbReference>
<dbReference type="InterPro" id="IPR011990">
    <property type="entry name" value="TPR-like_helical_dom_sf"/>
</dbReference>
<dbReference type="SUPFAM" id="SSF48452">
    <property type="entry name" value="TPR-like"/>
    <property type="match status" value="1"/>
</dbReference>
<protein>
    <submittedName>
        <fullName evidence="2">Uncharacterized protein</fullName>
    </submittedName>
</protein>
<dbReference type="AlphaFoldDB" id="A0A0D2JT47"/>
<dbReference type="PANTHER" id="PTHR47483">
    <property type="entry name" value="BETA-ARABINOFURANOSYLTRANSFERASE RAY1"/>
    <property type="match status" value="1"/>
</dbReference>
<dbReference type="STRING" id="1429043.X474_17890"/>
<gene>
    <name evidence="2" type="ORF">X474_17890</name>
</gene>
<evidence type="ECO:0000313" key="3">
    <source>
        <dbReference type="Proteomes" id="UP000032233"/>
    </source>
</evidence>